<dbReference type="Pfam" id="PF22725">
    <property type="entry name" value="GFO_IDH_MocA_C3"/>
    <property type="match status" value="1"/>
</dbReference>
<dbReference type="GO" id="GO:0033712">
    <property type="term" value="F:1,5-anhydro-D-fructose reductase (1,5-anhydro-D-mannitol-forming) activity"/>
    <property type="evidence" value="ECO:0007669"/>
    <property type="project" value="UniProtKB-EC"/>
</dbReference>
<dbReference type="GO" id="GO:0000166">
    <property type="term" value="F:nucleotide binding"/>
    <property type="evidence" value="ECO:0007669"/>
    <property type="project" value="InterPro"/>
</dbReference>
<organism evidence="5 6">
    <name type="scientific">Dorea formicigenerans</name>
    <dbReference type="NCBI Taxonomy" id="39486"/>
    <lineage>
        <taxon>Bacteria</taxon>
        <taxon>Bacillati</taxon>
        <taxon>Bacillota</taxon>
        <taxon>Clostridia</taxon>
        <taxon>Lachnospirales</taxon>
        <taxon>Lachnospiraceae</taxon>
        <taxon>Dorea</taxon>
    </lineage>
</organism>
<dbReference type="InterPro" id="IPR050984">
    <property type="entry name" value="Gfo/Idh/MocA_domain"/>
</dbReference>
<evidence type="ECO:0000256" key="2">
    <source>
        <dbReference type="ARBA" id="ARBA00023002"/>
    </source>
</evidence>
<dbReference type="PANTHER" id="PTHR22604">
    <property type="entry name" value="OXIDOREDUCTASES"/>
    <property type="match status" value="1"/>
</dbReference>
<dbReference type="Gene3D" id="3.40.50.720">
    <property type="entry name" value="NAD(P)-binding Rossmann-like Domain"/>
    <property type="match status" value="1"/>
</dbReference>
<evidence type="ECO:0000256" key="1">
    <source>
        <dbReference type="ARBA" id="ARBA00010928"/>
    </source>
</evidence>
<dbReference type="Pfam" id="PF01408">
    <property type="entry name" value="GFO_IDH_MocA"/>
    <property type="match status" value="1"/>
</dbReference>
<dbReference type="InterPro" id="IPR055170">
    <property type="entry name" value="GFO_IDH_MocA-like_dom"/>
</dbReference>
<evidence type="ECO:0000313" key="6">
    <source>
        <dbReference type="Proteomes" id="UP000358366"/>
    </source>
</evidence>
<protein>
    <submittedName>
        <fullName evidence="5">1,5-anhydro-D-fructose reductase</fullName>
        <ecNumber evidence="5">1.1.1.292</ecNumber>
    </submittedName>
</protein>
<dbReference type="InterPro" id="IPR000683">
    <property type="entry name" value="Gfo/Idh/MocA-like_OxRdtase_N"/>
</dbReference>
<dbReference type="RefSeq" id="WP_144125578.1">
    <property type="nucleotide sequence ID" value="NZ_CABHNI010000047.1"/>
</dbReference>
<feature type="domain" description="GFO/IDH/MocA-like oxidoreductase" evidence="4">
    <location>
        <begin position="132"/>
        <end position="223"/>
    </location>
</feature>
<dbReference type="Gene3D" id="3.30.360.10">
    <property type="entry name" value="Dihydrodipicolinate Reductase, domain 2"/>
    <property type="match status" value="1"/>
</dbReference>
<accession>A0A564UF24</accession>
<evidence type="ECO:0000259" key="4">
    <source>
        <dbReference type="Pfam" id="PF22725"/>
    </source>
</evidence>
<sequence>MKKIKWGIMGTAYICERSTFQGMMLAKNCEMYAIAGRNIKKAEMFKEKYGFCKAYGSYEELLEDEEVEAIYIPLPNTMHYEWTVRASKKKKHVLCEKPIAPTMKQTEEMFEEAEKNNVCLMESAYITSDYNMNNIRMRKEMLGGCTYDLGVYNTSLILRILGEKPQKIKAISSGVKGEIDNYVSVIFEYNDGKMAAFSSGMVLETEENRHIDRFEIHGSEGIIKGIGFEFNGDGELSYSVKRAGEKEVIKTVQVPQNYCLEVEQFGRCVEGKEKPAVSREFSIINAGIIDDILKEIEY</sequence>
<dbReference type="SUPFAM" id="SSF55347">
    <property type="entry name" value="Glyceraldehyde-3-phosphate dehydrogenase-like, C-terminal domain"/>
    <property type="match status" value="1"/>
</dbReference>
<gene>
    <name evidence="5" type="primary">afr</name>
    <name evidence="5" type="ORF">DFSSTS7063_02536</name>
</gene>
<dbReference type="EMBL" id="CABHNI010000047">
    <property type="protein sequence ID" value="VUX18208.1"/>
    <property type="molecule type" value="Genomic_DNA"/>
</dbReference>
<evidence type="ECO:0000313" key="5">
    <source>
        <dbReference type="EMBL" id="VUX18208.1"/>
    </source>
</evidence>
<dbReference type="AlphaFoldDB" id="A0A564UF24"/>
<proteinExistence type="inferred from homology"/>
<feature type="domain" description="Gfo/Idh/MocA-like oxidoreductase N-terminal" evidence="3">
    <location>
        <begin position="4"/>
        <end position="121"/>
    </location>
</feature>
<dbReference type="EC" id="1.1.1.292" evidence="5"/>
<dbReference type="Proteomes" id="UP000358366">
    <property type="component" value="Unassembled WGS sequence"/>
</dbReference>
<reference evidence="5 6" key="1">
    <citation type="submission" date="2019-07" db="EMBL/GenBank/DDBJ databases">
        <authorList>
            <person name="Hibberd C M."/>
            <person name="Gehrig L. J."/>
            <person name="Chang H.-W."/>
            <person name="Venkatesh S."/>
        </authorList>
    </citation>
    <scope>NUCLEOTIDE SEQUENCE [LARGE SCALE GENOMIC DNA]</scope>
    <source>
        <strain evidence="5">Dorea_formicigenerans_SSTS_Bg7063</strain>
    </source>
</reference>
<evidence type="ECO:0000259" key="3">
    <source>
        <dbReference type="Pfam" id="PF01408"/>
    </source>
</evidence>
<name>A0A564UF24_9FIRM</name>
<keyword evidence="2 5" id="KW-0560">Oxidoreductase</keyword>
<dbReference type="PANTHER" id="PTHR22604:SF105">
    <property type="entry name" value="TRANS-1,2-DIHYDROBENZENE-1,2-DIOL DEHYDROGENASE"/>
    <property type="match status" value="1"/>
</dbReference>
<dbReference type="SUPFAM" id="SSF51735">
    <property type="entry name" value="NAD(P)-binding Rossmann-fold domains"/>
    <property type="match status" value="1"/>
</dbReference>
<dbReference type="InterPro" id="IPR036291">
    <property type="entry name" value="NAD(P)-bd_dom_sf"/>
</dbReference>
<comment type="similarity">
    <text evidence="1">Belongs to the Gfo/Idh/MocA family.</text>
</comment>